<feature type="transmembrane region" description="Helical" evidence="1">
    <location>
        <begin position="183"/>
        <end position="201"/>
    </location>
</feature>
<keyword evidence="1" id="KW-0472">Membrane</keyword>
<keyword evidence="1" id="KW-1133">Transmembrane helix</keyword>
<feature type="transmembrane region" description="Helical" evidence="1">
    <location>
        <begin position="388"/>
        <end position="411"/>
    </location>
</feature>
<reference evidence="2 3" key="1">
    <citation type="submission" date="2019-04" db="EMBL/GenBank/DDBJ databases">
        <title>Isolation and identification of Cellulomonas shaoxiangyii sp. Nov. isolated from feces of the Tibetan antelopes (Pantholops hodgsonii) in the Qinghai-Tibet plateau of China.</title>
        <authorList>
            <person name="Tian Z."/>
        </authorList>
    </citation>
    <scope>NUCLEOTIDE SEQUENCE [LARGE SCALE GENOMIC DNA]</scope>
    <source>
        <strain evidence="2 3">Z28</strain>
    </source>
</reference>
<feature type="transmembrane region" description="Helical" evidence="1">
    <location>
        <begin position="302"/>
        <end position="323"/>
    </location>
</feature>
<dbReference type="RefSeq" id="WP_135975617.1">
    <property type="nucleotide sequence ID" value="NZ_CP039291.1"/>
</dbReference>
<feature type="transmembrane region" description="Helical" evidence="1">
    <location>
        <begin position="208"/>
        <end position="230"/>
    </location>
</feature>
<sequence>MSTAPPRRFAVLDGDRRLDVALPATGTLGDALGAAGVLLDDPRLTVLVGDRPADRATPVTDLEDGVLLTVVDPVASVPDPRRAARARRVAGRGADTAAWWALLALAAVAAALDVAAPGLLDHRTSLLVAALLGVAALGTAALAARRSDDLPAPLRVATPVALVVGAALTLVPDAWYGASVLDVLTAAMTVGVLGVAGVALADAGPWRAAFGAVAAIAAGVAAVWGLTLLLGWPVQAAAAITAGAVPVALRAVPAALLQIDEGYFMDYARYLRNRWSVRGTVPADPGPIDGADIRAHVAAASAARVTATVALALVGALALPAAVPVHPAGGFVVGGTVALVLCYLLGLLLLQRTESMPALRWVVRASTVVAAVVGLRALAATAGPGTELLVAGLLALVGVGAAVVAVPLGRGARSLGLSRTGDVLQGMATVLALPAALLAAGGLELVRTAVSG</sequence>
<proteinExistence type="predicted"/>
<protein>
    <recommendedName>
        <fullName evidence="4">Type VII secretion integral membrane protein EccD</fullName>
    </recommendedName>
</protein>
<keyword evidence="3" id="KW-1185">Reference proteome</keyword>
<organism evidence="2 3">
    <name type="scientific">Cellulomonas shaoxiangyii</name>
    <dbReference type="NCBI Taxonomy" id="2566013"/>
    <lineage>
        <taxon>Bacteria</taxon>
        <taxon>Bacillati</taxon>
        <taxon>Actinomycetota</taxon>
        <taxon>Actinomycetes</taxon>
        <taxon>Micrococcales</taxon>
        <taxon>Cellulomonadaceae</taxon>
        <taxon>Cellulomonas</taxon>
    </lineage>
</organism>
<dbReference type="KEGG" id="celz:E5225_12370"/>
<dbReference type="OrthoDB" id="3228560at2"/>
<feature type="transmembrane region" description="Helical" evidence="1">
    <location>
        <begin position="423"/>
        <end position="443"/>
    </location>
</feature>
<feature type="transmembrane region" description="Helical" evidence="1">
    <location>
        <begin position="329"/>
        <end position="350"/>
    </location>
</feature>
<dbReference type="Proteomes" id="UP000296469">
    <property type="component" value="Chromosome"/>
</dbReference>
<feature type="transmembrane region" description="Helical" evidence="1">
    <location>
        <begin position="362"/>
        <end position="382"/>
    </location>
</feature>
<feature type="transmembrane region" description="Helical" evidence="1">
    <location>
        <begin position="97"/>
        <end position="120"/>
    </location>
</feature>
<name>A0A4P7SL70_9CELL</name>
<evidence type="ECO:0008006" key="4">
    <source>
        <dbReference type="Google" id="ProtNLM"/>
    </source>
</evidence>
<dbReference type="EMBL" id="CP039291">
    <property type="protein sequence ID" value="QCB94237.1"/>
    <property type="molecule type" value="Genomic_DNA"/>
</dbReference>
<evidence type="ECO:0000313" key="3">
    <source>
        <dbReference type="Proteomes" id="UP000296469"/>
    </source>
</evidence>
<dbReference type="AlphaFoldDB" id="A0A4P7SL70"/>
<feature type="transmembrane region" description="Helical" evidence="1">
    <location>
        <begin position="126"/>
        <end position="144"/>
    </location>
</feature>
<evidence type="ECO:0000313" key="2">
    <source>
        <dbReference type="EMBL" id="QCB94237.1"/>
    </source>
</evidence>
<accession>A0A4P7SL70</accession>
<gene>
    <name evidence="2" type="ORF">E5225_12370</name>
</gene>
<feature type="transmembrane region" description="Helical" evidence="1">
    <location>
        <begin position="156"/>
        <end position="177"/>
    </location>
</feature>
<evidence type="ECO:0000256" key="1">
    <source>
        <dbReference type="SAM" id="Phobius"/>
    </source>
</evidence>
<keyword evidence="1" id="KW-0812">Transmembrane</keyword>